<proteinExistence type="predicted"/>
<evidence type="ECO:0000256" key="2">
    <source>
        <dbReference type="ARBA" id="ARBA00022448"/>
    </source>
</evidence>
<dbReference type="AlphaFoldDB" id="A0A6J6B6K2"/>
<organism evidence="10">
    <name type="scientific">freshwater metagenome</name>
    <dbReference type="NCBI Taxonomy" id="449393"/>
    <lineage>
        <taxon>unclassified sequences</taxon>
        <taxon>metagenomes</taxon>
        <taxon>ecological metagenomes</taxon>
    </lineage>
</organism>
<keyword evidence="8" id="KW-0472">Membrane</keyword>
<dbReference type="GO" id="GO:0016887">
    <property type="term" value="F:ATP hydrolysis activity"/>
    <property type="evidence" value="ECO:0007669"/>
    <property type="project" value="InterPro"/>
</dbReference>
<dbReference type="InterPro" id="IPR003593">
    <property type="entry name" value="AAA+_ATPase"/>
</dbReference>
<name>A0A6J6B6K2_9ZZZZ</name>
<dbReference type="PANTHER" id="PTHR43790">
    <property type="entry name" value="CARBOHYDRATE TRANSPORT ATP-BINDING PROTEIN MG119-RELATED"/>
    <property type="match status" value="1"/>
</dbReference>
<evidence type="ECO:0000256" key="8">
    <source>
        <dbReference type="ARBA" id="ARBA00023136"/>
    </source>
</evidence>
<dbReference type="InterPro" id="IPR050107">
    <property type="entry name" value="ABC_carbohydrate_import_ATPase"/>
</dbReference>
<sequence>MSNSTELIRLEGIKKSYNGVEVLHGVDLSVNAGEVVALLGENGAGKSTLVKILAGDITPTQGTIKINGTEYSGLDVYGARDLGIRMIFQELNDAPSMSVAENIFLGQWPTTGGKVAWKELKAKAQDVLDRLEVNIPLDAEAGSLRVGERQLLEIARALIQNAKILVLDEPSAALSNIEVERLFSVMEQLKAQGVGMVYITHRLDEVSRVADRVQVLRDGNPVLNKDAKDVSRQDMVTAMLGHEASGNTRPVVSKPNKVVLEIKNLSDGHVFKDISLNVKEGEVVTLFGKIGSGTSEILESIFGLRDIASGEIKISGETFTPESPEDSTSRNIGYLPADRQRLGSFANRSVAENLSVSSWGKMAKFGFVKKASEEKAFGKWAEALSISARRGPSQEIATLSGGNQQKVLLGRWFEAQVNVLLLVEPTRGVDVGARRDIYNIIRQQAKESGVAVLVATSDYEEVVLLADRALVISRGEISAEFTDEHVQANNLIAASS</sequence>
<gene>
    <name evidence="10" type="ORF">UFOPK1419_00257</name>
</gene>
<accession>A0A6J6B6K2</accession>
<keyword evidence="5" id="KW-0547">Nucleotide-binding</keyword>
<evidence type="ECO:0000259" key="9">
    <source>
        <dbReference type="PROSITE" id="PS50893"/>
    </source>
</evidence>
<dbReference type="GO" id="GO:0005886">
    <property type="term" value="C:plasma membrane"/>
    <property type="evidence" value="ECO:0007669"/>
    <property type="project" value="UniProtKB-SubCell"/>
</dbReference>
<dbReference type="Gene3D" id="3.40.50.300">
    <property type="entry name" value="P-loop containing nucleotide triphosphate hydrolases"/>
    <property type="match status" value="2"/>
</dbReference>
<dbReference type="InterPro" id="IPR003439">
    <property type="entry name" value="ABC_transporter-like_ATP-bd"/>
</dbReference>
<evidence type="ECO:0000256" key="6">
    <source>
        <dbReference type="ARBA" id="ARBA00022840"/>
    </source>
</evidence>
<dbReference type="SMART" id="SM00382">
    <property type="entry name" value="AAA"/>
    <property type="match status" value="2"/>
</dbReference>
<dbReference type="CDD" id="cd03215">
    <property type="entry name" value="ABC_Carb_Monos_II"/>
    <property type="match status" value="1"/>
</dbReference>
<evidence type="ECO:0000256" key="5">
    <source>
        <dbReference type="ARBA" id="ARBA00022741"/>
    </source>
</evidence>
<dbReference type="InterPro" id="IPR017871">
    <property type="entry name" value="ABC_transporter-like_CS"/>
</dbReference>
<keyword evidence="2" id="KW-0813">Transport</keyword>
<dbReference type="CDD" id="cd03216">
    <property type="entry name" value="ABC_Carb_Monos_I"/>
    <property type="match status" value="1"/>
</dbReference>
<keyword evidence="7" id="KW-1278">Translocase</keyword>
<feature type="domain" description="ABC transporter" evidence="9">
    <location>
        <begin position="253"/>
        <end position="496"/>
    </location>
</feature>
<reference evidence="10" key="1">
    <citation type="submission" date="2020-05" db="EMBL/GenBank/DDBJ databases">
        <authorList>
            <person name="Chiriac C."/>
            <person name="Salcher M."/>
            <person name="Ghai R."/>
            <person name="Kavagutti S V."/>
        </authorList>
    </citation>
    <scope>NUCLEOTIDE SEQUENCE</scope>
</reference>
<dbReference type="GO" id="GO:0005524">
    <property type="term" value="F:ATP binding"/>
    <property type="evidence" value="ECO:0007669"/>
    <property type="project" value="UniProtKB-KW"/>
</dbReference>
<protein>
    <submittedName>
        <fullName evidence="10">Unannotated protein</fullName>
    </submittedName>
</protein>
<keyword evidence="3" id="KW-1003">Cell membrane</keyword>
<dbReference type="SUPFAM" id="SSF52540">
    <property type="entry name" value="P-loop containing nucleoside triphosphate hydrolases"/>
    <property type="match status" value="2"/>
</dbReference>
<evidence type="ECO:0000256" key="7">
    <source>
        <dbReference type="ARBA" id="ARBA00022967"/>
    </source>
</evidence>
<dbReference type="InterPro" id="IPR027417">
    <property type="entry name" value="P-loop_NTPase"/>
</dbReference>
<keyword evidence="6" id="KW-0067">ATP-binding</keyword>
<evidence type="ECO:0000313" key="10">
    <source>
        <dbReference type="EMBL" id="CAB4534650.1"/>
    </source>
</evidence>
<evidence type="ECO:0000256" key="4">
    <source>
        <dbReference type="ARBA" id="ARBA00022737"/>
    </source>
</evidence>
<evidence type="ECO:0000256" key="3">
    <source>
        <dbReference type="ARBA" id="ARBA00022475"/>
    </source>
</evidence>
<evidence type="ECO:0000256" key="1">
    <source>
        <dbReference type="ARBA" id="ARBA00004202"/>
    </source>
</evidence>
<comment type="subcellular location">
    <subcellularLocation>
        <location evidence="1">Cell membrane</location>
        <topology evidence="1">Peripheral membrane protein</topology>
    </subcellularLocation>
</comment>
<dbReference type="Pfam" id="PF00005">
    <property type="entry name" value="ABC_tran"/>
    <property type="match status" value="2"/>
</dbReference>
<dbReference type="EMBL" id="CAEZSK010000019">
    <property type="protein sequence ID" value="CAB4534650.1"/>
    <property type="molecule type" value="Genomic_DNA"/>
</dbReference>
<dbReference type="PROSITE" id="PS00211">
    <property type="entry name" value="ABC_TRANSPORTER_1"/>
    <property type="match status" value="1"/>
</dbReference>
<dbReference type="PROSITE" id="PS50893">
    <property type="entry name" value="ABC_TRANSPORTER_2"/>
    <property type="match status" value="2"/>
</dbReference>
<keyword evidence="4" id="KW-0677">Repeat</keyword>
<feature type="domain" description="ABC transporter" evidence="9">
    <location>
        <begin position="8"/>
        <end position="243"/>
    </location>
</feature>
<dbReference type="PANTHER" id="PTHR43790:SF9">
    <property type="entry name" value="GALACTOFURANOSE TRANSPORTER ATP-BINDING PROTEIN YTFR"/>
    <property type="match status" value="1"/>
</dbReference>
<dbReference type="FunFam" id="3.40.50.300:FF:000127">
    <property type="entry name" value="Ribose import ATP-binding protein RbsA"/>
    <property type="match status" value="1"/>
</dbReference>